<keyword evidence="1" id="KW-1133">Transmembrane helix</keyword>
<keyword evidence="3" id="KW-1185">Reference proteome</keyword>
<sequence length="668" mass="75209">MDKRENNSYFLLFGKNKTTAATMLLIAVVCIFLLVFCCGIYIIFKPYTITMDLNDGTDTVLVENYNLNSGNINIGIPVREGYRFTGWTGSNGTKPQRKVMVGNGGLGDLSYKANWTNKLHVSCQDWLVDAEGNLIKEITSEVDKFLKDGKSNKKYKVQERTIEVKAGEKINATKWGSDKSYKAYSDKYMYIGSSGDIKLKDDETIVYRYFYPVLDVNYLLDDKKPSQLEIADSTIARFDLYVDGKRAAKDVSDYCKAVPYGSEYEIVIKAVNPEYEYVETGTDAGLMPDSRNNIDISFITRQGELEVNCEDWIIDSEGKKIAEITDQIDSYLKSGKSSQKYVLQSRTMLLNEGDVVSGADWGADESVGAYHSSYVYVGASEQVRVKNKKTTVYRFFYPVLKIGAEYNGKTKDNSKGIARFNVHVDGEIVAENVTAFKRGIPYNSSYRVEICGYDDYSYVYKSGYSDEGKMGKYGRTTYLSFIQRIGDGYVILEDWLVDADDNRIREITDEVDNYLLGSENLGNHKQKKRIIPAYIGTTIDASLFGNDEAYKAYHTDYVYAGSSGNVEVSEAGTKIYRYFYPVLDVNAEINDKSKVNANKVATFSVFVNGKAVRLWTSDYCAGVPCGAAYEIRQIHTMNGYEYIDDGSSVGQMGDERTQISLKFEKTKN</sequence>
<evidence type="ECO:0000313" key="3">
    <source>
        <dbReference type="Proteomes" id="UP000182624"/>
    </source>
</evidence>
<dbReference type="Proteomes" id="UP000182624">
    <property type="component" value="Unassembled WGS sequence"/>
</dbReference>
<dbReference type="NCBIfam" id="TIGR02543">
    <property type="entry name" value="List_Bact_rpt"/>
    <property type="match status" value="1"/>
</dbReference>
<dbReference type="EMBL" id="FOXO01000008">
    <property type="protein sequence ID" value="SFP80428.1"/>
    <property type="molecule type" value="Genomic_DNA"/>
</dbReference>
<dbReference type="AlphaFoldDB" id="A0A1I5TBR8"/>
<keyword evidence="1" id="KW-0472">Membrane</keyword>
<name>A0A1I5TBR8_9FIRM</name>
<protein>
    <submittedName>
        <fullName evidence="2">Listeria/Bacterioides repeat-containing protein</fullName>
    </submittedName>
</protein>
<dbReference type="InterPro" id="IPR013378">
    <property type="entry name" value="InlB-like_B-rpt"/>
</dbReference>
<dbReference type="RefSeq" id="WP_074886406.1">
    <property type="nucleotide sequence ID" value="NZ_FOXO01000008.1"/>
</dbReference>
<dbReference type="OrthoDB" id="1996336at2"/>
<accession>A0A1I5TBR8</accession>
<keyword evidence="1" id="KW-0812">Transmembrane</keyword>
<evidence type="ECO:0000256" key="1">
    <source>
        <dbReference type="SAM" id="Phobius"/>
    </source>
</evidence>
<proteinExistence type="predicted"/>
<feature type="transmembrane region" description="Helical" evidence="1">
    <location>
        <begin position="21"/>
        <end position="44"/>
    </location>
</feature>
<gene>
    <name evidence="2" type="ORF">SAMN04487928_108118</name>
</gene>
<reference evidence="3" key="1">
    <citation type="submission" date="2016-10" db="EMBL/GenBank/DDBJ databases">
        <authorList>
            <person name="Varghese N."/>
            <person name="Submissions S."/>
        </authorList>
    </citation>
    <scope>NUCLEOTIDE SEQUENCE [LARGE SCALE GENOMIC DNA]</scope>
    <source>
        <strain evidence="3">P18</strain>
    </source>
</reference>
<evidence type="ECO:0000313" key="2">
    <source>
        <dbReference type="EMBL" id="SFP80428.1"/>
    </source>
</evidence>
<organism evidence="2 3">
    <name type="scientific">Butyrivibrio proteoclasticus</name>
    <dbReference type="NCBI Taxonomy" id="43305"/>
    <lineage>
        <taxon>Bacteria</taxon>
        <taxon>Bacillati</taxon>
        <taxon>Bacillota</taxon>
        <taxon>Clostridia</taxon>
        <taxon>Lachnospirales</taxon>
        <taxon>Lachnospiraceae</taxon>
        <taxon>Butyrivibrio</taxon>
    </lineage>
</organism>